<keyword evidence="5" id="KW-0411">Iron-sulfur</keyword>
<keyword evidence="2" id="KW-0479">Metal-binding</keyword>
<dbReference type="EC" id="4.2.2.12" evidence="7"/>
<keyword evidence="4" id="KW-0408">Iron</keyword>
<evidence type="ECO:0000256" key="2">
    <source>
        <dbReference type="ARBA" id="ARBA00022723"/>
    </source>
</evidence>
<dbReference type="Pfam" id="PF25275">
    <property type="entry name" value="Golvesin_C"/>
    <property type="match status" value="1"/>
</dbReference>
<reference evidence="7 8" key="1">
    <citation type="submission" date="2019-08" db="EMBL/GenBank/DDBJ databases">
        <title>Deep-cultivation of Planctomycetes and their phenomic and genomic characterization uncovers novel biology.</title>
        <authorList>
            <person name="Wiegand S."/>
            <person name="Jogler M."/>
            <person name="Boedeker C."/>
            <person name="Pinto D."/>
            <person name="Vollmers J."/>
            <person name="Rivas-Marin E."/>
            <person name="Kohn T."/>
            <person name="Peeters S.H."/>
            <person name="Heuer A."/>
            <person name="Rast P."/>
            <person name="Oberbeckmann S."/>
            <person name="Bunk B."/>
            <person name="Jeske O."/>
            <person name="Meyerdierks A."/>
            <person name="Storesund J.E."/>
            <person name="Kallscheuer N."/>
            <person name="Luecker S."/>
            <person name="Lage O.M."/>
            <person name="Pohl T."/>
            <person name="Merkel B.J."/>
            <person name="Hornburger P."/>
            <person name="Mueller R.-W."/>
            <person name="Bruemmer F."/>
            <person name="Labrenz M."/>
            <person name="Spormann A.M."/>
            <person name="Op den Camp H."/>
            <person name="Overmann J."/>
            <person name="Amann R."/>
            <person name="Jetten M.S.M."/>
            <person name="Mascher T."/>
            <person name="Medema M.H."/>
            <person name="Devos D.P."/>
            <person name="Kaster A.-K."/>
            <person name="Ovreas L."/>
            <person name="Rohde M."/>
            <person name="Galperin M.Y."/>
            <person name="Jogler C."/>
        </authorList>
    </citation>
    <scope>NUCLEOTIDE SEQUENCE [LARGE SCALE GENOMIC DNA]</scope>
    <source>
        <strain evidence="7 8">DSM 8797</strain>
    </source>
</reference>
<dbReference type="Pfam" id="PF12831">
    <property type="entry name" value="FAD_oxidored"/>
    <property type="match status" value="1"/>
</dbReference>
<accession>A0ABX5YHR1</accession>
<evidence type="ECO:0000256" key="5">
    <source>
        <dbReference type="ARBA" id="ARBA00023014"/>
    </source>
</evidence>
<gene>
    <name evidence="7" type="primary">xly_1</name>
    <name evidence="7" type="ORF">GmarT_11120</name>
</gene>
<dbReference type="PANTHER" id="PTHR43498">
    <property type="entry name" value="FERREDOXIN:COB-COM HETERODISULFIDE REDUCTASE SUBUNIT A"/>
    <property type="match status" value="1"/>
</dbReference>
<dbReference type="GeneID" id="98645759"/>
<evidence type="ECO:0000256" key="4">
    <source>
        <dbReference type="ARBA" id="ARBA00023004"/>
    </source>
</evidence>
<dbReference type="PANTHER" id="PTHR43498:SF1">
    <property type="entry name" value="COB--COM HETERODISULFIDE REDUCTASE IRON-SULFUR SUBUNIT A"/>
    <property type="match status" value="1"/>
</dbReference>
<keyword evidence="8" id="KW-1185">Reference proteome</keyword>
<evidence type="ECO:0000256" key="3">
    <source>
        <dbReference type="ARBA" id="ARBA00023002"/>
    </source>
</evidence>
<keyword evidence="1" id="KW-0004">4Fe-4S</keyword>
<proteinExistence type="predicted"/>
<evidence type="ECO:0000313" key="8">
    <source>
        <dbReference type="Proteomes" id="UP000322887"/>
    </source>
</evidence>
<organism evidence="7 8">
    <name type="scientific">Gimesia maris</name>
    <dbReference type="NCBI Taxonomy" id="122"/>
    <lineage>
        <taxon>Bacteria</taxon>
        <taxon>Pseudomonadati</taxon>
        <taxon>Planctomycetota</taxon>
        <taxon>Planctomycetia</taxon>
        <taxon>Planctomycetales</taxon>
        <taxon>Planctomycetaceae</taxon>
        <taxon>Gimesia</taxon>
    </lineage>
</organism>
<evidence type="ECO:0000313" key="7">
    <source>
        <dbReference type="EMBL" id="QEG15272.1"/>
    </source>
</evidence>
<sequence length="717" mass="80277">MMIRPYRLNEKVFEMLSVSTNLFRFLLILISWMGISNLSDAQEIKPAQLKSSYDVVVYGGTSGGIAAAIQAERMGKSVLLIEPGTHLGGLSSGGLGATDIGNKAAIGGIAREFYRRLGDYYSLDSSWKYQKQGEYKNRRSKGTEKEMWTFEPHVAEETFEKMLHEQAIPVLKQQRLDLKQGVNKEEARIASIKMESGLVISGKVFIDATYEGDLMAVAGVSYHVGRESNATYGETLNGIQTRNAVFHQFIKPVDPYVVPGDKSSGLLPGVQQEGPGGKDGDGDHRVQAYCFRMCTTDVPENQREWVKPVTYDPLRYELLLRNFEAGDLRVPWNPVLMPNRKTDTNNNFAISTDNIGMNYEYPDADYQKREQIIQEHLSYQQGLMWTLANDPRVPAEVRKQFQTWKPTRDEFQDTAGWPFQLYIREARRLVSEYVMTEKNCISELVAEDSVGLAAYTMDSHNQQRYAINGKTLNEGDVQVGVPNPYPISYRSIRPRKEECKNLLVPLAMAASHIAYGSIRMEPVFMVLGQSAATAACQSIDAGQAVQDIDYAQLKKRLLADKQVLIWDGPRREPPIRTSSLKGIVVDDRDAIRSLGWKSSSASAPYVGQGYQHDGDANKGEREISFTADIPQSGLYEVRVYFAPGSNRSINTPYIVTSSTGTKEILVNQKQQPNQGRYHLLGRFPFAQGKREVLRVTNQGTKGHVIVDALQLVPVNVN</sequence>
<evidence type="ECO:0000256" key="1">
    <source>
        <dbReference type="ARBA" id="ARBA00022485"/>
    </source>
</evidence>
<dbReference type="EMBL" id="CP042910">
    <property type="protein sequence ID" value="QEG15272.1"/>
    <property type="molecule type" value="Genomic_DNA"/>
</dbReference>
<dbReference type="InterPro" id="IPR039650">
    <property type="entry name" value="HdrA-like"/>
</dbReference>
<feature type="domain" description="Golvesin/Xly CBD-like" evidence="6">
    <location>
        <begin position="584"/>
        <end position="712"/>
    </location>
</feature>
<dbReference type="SUPFAM" id="SSF51905">
    <property type="entry name" value="FAD/NAD(P)-binding domain"/>
    <property type="match status" value="1"/>
</dbReference>
<dbReference type="Proteomes" id="UP000322887">
    <property type="component" value="Chromosome"/>
</dbReference>
<dbReference type="InterPro" id="IPR036188">
    <property type="entry name" value="FAD/NAD-bd_sf"/>
</dbReference>
<protein>
    <submittedName>
        <fullName evidence="7">Xanthan lyase</fullName>
        <ecNumber evidence="7">4.2.2.12</ecNumber>
    </submittedName>
</protein>
<dbReference type="GO" id="GO:0047492">
    <property type="term" value="F:xanthan lyase activity"/>
    <property type="evidence" value="ECO:0007669"/>
    <property type="project" value="UniProtKB-EC"/>
</dbReference>
<dbReference type="RefSeq" id="WP_002645928.1">
    <property type="nucleotide sequence ID" value="NZ_CP042910.1"/>
</dbReference>
<evidence type="ECO:0000259" key="6">
    <source>
        <dbReference type="Pfam" id="PF25275"/>
    </source>
</evidence>
<dbReference type="Gene3D" id="3.50.50.60">
    <property type="entry name" value="FAD/NAD(P)-binding domain"/>
    <property type="match status" value="1"/>
</dbReference>
<name>A0ABX5YHR1_9PLAN</name>
<keyword evidence="3" id="KW-0560">Oxidoreductase</keyword>
<dbReference type="InterPro" id="IPR033803">
    <property type="entry name" value="CBD-like_Golvesin-Xly"/>
</dbReference>
<keyword evidence="7" id="KW-0456">Lyase</keyword>